<dbReference type="PANTHER" id="PTHR33048:SF96">
    <property type="entry name" value="INTEGRAL MEMBRANE PROTEIN"/>
    <property type="match status" value="1"/>
</dbReference>
<dbReference type="InterPro" id="IPR049326">
    <property type="entry name" value="Rhodopsin_dom_fungi"/>
</dbReference>
<name>A0ABR0TH09_AURPU</name>
<keyword evidence="4 7" id="KW-0472">Membrane</keyword>
<accession>A0ABR0TH09</accession>
<sequence length="318" mass="35364">MTDATAQIGLMYWFFCELFYTLATSMLKISIGLFFLRIANNKWHIWIIKTIMYCSAILGTTYFCIVLFQCHPISFWWDLNPNHHGRCLSASVMADAGYVVSALNSVADWVFGLLPIFIVKDLQMHRHQKAVVAFILGFAAVGSSATIIRLPYVWTLKEYKGEFLWRTADVAIWTTVEVGIGITAGNLGTLRPLLQRLMTFMGISSSSGPGSKTWTKRHRNGTHAYMNSGATPLEDFATKGAIKTTVTIRGGASSDDTQWGGLSRTDSEEEFVPGANKLHDGGILHSVQIDTQYEERLRDDGSSAGNNSQRAIQAYERV</sequence>
<feature type="transmembrane region" description="Helical" evidence="7">
    <location>
        <begin position="12"/>
        <end position="39"/>
    </location>
</feature>
<comment type="subcellular location">
    <subcellularLocation>
        <location evidence="1">Membrane</location>
        <topology evidence="1">Multi-pass membrane protein</topology>
    </subcellularLocation>
</comment>
<dbReference type="Pfam" id="PF20684">
    <property type="entry name" value="Fung_rhodopsin"/>
    <property type="match status" value="1"/>
</dbReference>
<keyword evidence="2 7" id="KW-0812">Transmembrane</keyword>
<feature type="transmembrane region" description="Helical" evidence="7">
    <location>
        <begin position="97"/>
        <end position="119"/>
    </location>
</feature>
<dbReference type="InterPro" id="IPR052337">
    <property type="entry name" value="SAT4-like"/>
</dbReference>
<evidence type="ECO:0000256" key="7">
    <source>
        <dbReference type="SAM" id="Phobius"/>
    </source>
</evidence>
<organism evidence="9 10">
    <name type="scientific">Aureobasidium pullulans</name>
    <name type="common">Black yeast</name>
    <name type="synonym">Pullularia pullulans</name>
    <dbReference type="NCBI Taxonomy" id="5580"/>
    <lineage>
        <taxon>Eukaryota</taxon>
        <taxon>Fungi</taxon>
        <taxon>Dikarya</taxon>
        <taxon>Ascomycota</taxon>
        <taxon>Pezizomycotina</taxon>
        <taxon>Dothideomycetes</taxon>
        <taxon>Dothideomycetidae</taxon>
        <taxon>Dothideales</taxon>
        <taxon>Saccotheciaceae</taxon>
        <taxon>Aureobasidium</taxon>
    </lineage>
</organism>
<comment type="similarity">
    <text evidence="5">Belongs to the SAT4 family.</text>
</comment>
<evidence type="ECO:0000256" key="1">
    <source>
        <dbReference type="ARBA" id="ARBA00004141"/>
    </source>
</evidence>
<evidence type="ECO:0000256" key="4">
    <source>
        <dbReference type="ARBA" id="ARBA00023136"/>
    </source>
</evidence>
<dbReference type="Proteomes" id="UP001341245">
    <property type="component" value="Unassembled WGS sequence"/>
</dbReference>
<evidence type="ECO:0000256" key="2">
    <source>
        <dbReference type="ARBA" id="ARBA00022692"/>
    </source>
</evidence>
<feature type="domain" description="Rhodopsin" evidence="8">
    <location>
        <begin position="10"/>
        <end position="196"/>
    </location>
</feature>
<keyword evidence="10" id="KW-1185">Reference proteome</keyword>
<evidence type="ECO:0000256" key="3">
    <source>
        <dbReference type="ARBA" id="ARBA00022989"/>
    </source>
</evidence>
<dbReference type="PANTHER" id="PTHR33048">
    <property type="entry name" value="PTH11-LIKE INTEGRAL MEMBRANE PROTEIN (AFU_ORTHOLOGUE AFUA_5G11245)"/>
    <property type="match status" value="1"/>
</dbReference>
<gene>
    <name evidence="9" type="ORF">QM012_001171</name>
</gene>
<feature type="transmembrane region" description="Helical" evidence="7">
    <location>
        <begin position="170"/>
        <end position="190"/>
    </location>
</feature>
<feature type="transmembrane region" description="Helical" evidence="7">
    <location>
        <begin position="51"/>
        <end position="77"/>
    </location>
</feature>
<feature type="region of interest" description="Disordered" evidence="6">
    <location>
        <begin position="297"/>
        <end position="318"/>
    </location>
</feature>
<keyword evidence="3 7" id="KW-1133">Transmembrane helix</keyword>
<evidence type="ECO:0000256" key="5">
    <source>
        <dbReference type="ARBA" id="ARBA00038359"/>
    </source>
</evidence>
<feature type="transmembrane region" description="Helical" evidence="7">
    <location>
        <begin position="131"/>
        <end position="150"/>
    </location>
</feature>
<evidence type="ECO:0000256" key="6">
    <source>
        <dbReference type="SAM" id="MobiDB-lite"/>
    </source>
</evidence>
<evidence type="ECO:0000313" key="9">
    <source>
        <dbReference type="EMBL" id="KAK6003326.1"/>
    </source>
</evidence>
<dbReference type="EMBL" id="JASGXD010000010">
    <property type="protein sequence ID" value="KAK6003326.1"/>
    <property type="molecule type" value="Genomic_DNA"/>
</dbReference>
<proteinExistence type="inferred from homology"/>
<comment type="caution">
    <text evidence="9">The sequence shown here is derived from an EMBL/GenBank/DDBJ whole genome shotgun (WGS) entry which is preliminary data.</text>
</comment>
<reference evidence="9 10" key="1">
    <citation type="submission" date="2023-11" db="EMBL/GenBank/DDBJ databases">
        <title>Draft genome sequence and annotation of the polyextremotolerant black yeast-like fungus Aureobasidium pullulans NRRL 62042.</title>
        <authorList>
            <person name="Dielentheis-Frenken M.R.E."/>
            <person name="Wibberg D."/>
            <person name="Blank L.M."/>
            <person name="Tiso T."/>
        </authorList>
    </citation>
    <scope>NUCLEOTIDE SEQUENCE [LARGE SCALE GENOMIC DNA]</scope>
    <source>
        <strain evidence="9 10">NRRL 62042</strain>
    </source>
</reference>
<evidence type="ECO:0000259" key="8">
    <source>
        <dbReference type="Pfam" id="PF20684"/>
    </source>
</evidence>
<evidence type="ECO:0000313" key="10">
    <source>
        <dbReference type="Proteomes" id="UP001341245"/>
    </source>
</evidence>
<protein>
    <recommendedName>
        <fullName evidence="8">Rhodopsin domain-containing protein</fullName>
    </recommendedName>
</protein>